<organism evidence="1 2">
    <name type="scientific">Salmonella enterica I</name>
    <dbReference type="NCBI Taxonomy" id="59201"/>
    <lineage>
        <taxon>Bacteria</taxon>
        <taxon>Pseudomonadati</taxon>
        <taxon>Pseudomonadota</taxon>
        <taxon>Gammaproteobacteria</taxon>
        <taxon>Enterobacterales</taxon>
        <taxon>Enterobacteriaceae</taxon>
        <taxon>Salmonella</taxon>
    </lineage>
</organism>
<dbReference type="AlphaFoldDB" id="A0A379W9A4"/>
<protein>
    <submittedName>
        <fullName evidence="1">Tetratricopeptide repeat protein</fullName>
        <ecNumber evidence="1">3.5.2.6</ecNumber>
    </submittedName>
</protein>
<dbReference type="Gene3D" id="1.25.40.10">
    <property type="entry name" value="Tetratricopeptide repeat domain"/>
    <property type="match status" value="1"/>
</dbReference>
<dbReference type="SUPFAM" id="SSF81901">
    <property type="entry name" value="HCP-like"/>
    <property type="match status" value="1"/>
</dbReference>
<dbReference type="EC" id="3.5.2.6" evidence="1"/>
<dbReference type="Pfam" id="PF08238">
    <property type="entry name" value="Sel1"/>
    <property type="match status" value="4"/>
</dbReference>
<dbReference type="InterPro" id="IPR011990">
    <property type="entry name" value="TPR-like_helical_dom_sf"/>
</dbReference>
<dbReference type="InterPro" id="IPR050767">
    <property type="entry name" value="Sel1_AlgK"/>
</dbReference>
<dbReference type="SMART" id="SM00671">
    <property type="entry name" value="SEL1"/>
    <property type="match status" value="4"/>
</dbReference>
<dbReference type="InterPro" id="IPR006597">
    <property type="entry name" value="Sel1-like"/>
</dbReference>
<accession>A0A379W9A4</accession>
<dbReference type="PANTHER" id="PTHR11102:SF160">
    <property type="entry name" value="ERAD-ASSOCIATED E3 UBIQUITIN-PROTEIN LIGASE COMPONENT HRD3"/>
    <property type="match status" value="1"/>
</dbReference>
<evidence type="ECO:0000313" key="1">
    <source>
        <dbReference type="EMBL" id="SUH15409.1"/>
    </source>
</evidence>
<reference evidence="1 2" key="1">
    <citation type="submission" date="2018-06" db="EMBL/GenBank/DDBJ databases">
        <authorList>
            <consortium name="Pathogen Informatics"/>
            <person name="Doyle S."/>
        </authorList>
    </citation>
    <scope>NUCLEOTIDE SEQUENCE [LARGE SCALE GENOMIC DNA]</scope>
    <source>
        <strain evidence="1 2">NCTC8258</strain>
    </source>
</reference>
<evidence type="ECO:0000313" key="2">
    <source>
        <dbReference type="Proteomes" id="UP000255509"/>
    </source>
</evidence>
<dbReference type="PANTHER" id="PTHR11102">
    <property type="entry name" value="SEL-1-LIKE PROTEIN"/>
    <property type="match status" value="1"/>
</dbReference>
<proteinExistence type="predicted"/>
<dbReference type="Proteomes" id="UP000255509">
    <property type="component" value="Unassembled WGS sequence"/>
</dbReference>
<dbReference type="EMBL" id="UGXS01000004">
    <property type="protein sequence ID" value="SUH15409.1"/>
    <property type="molecule type" value="Genomic_DNA"/>
</dbReference>
<sequence>MMFMQGEGVSQDYQQALAWYRKAARQGLPAAQTHLGIMSAFGRGVAQSDRQAIAWYRKAAKQDFAKAQYQLGVAYSTGRGVPENSRNALKWYLKAAEQGFTPAQLALGEIYAHGRQGVPKDNKQAYIWYYMASIYTEKCKDDCSALIAERNRLKGTLTPDQLSETYAAFDLIRRKINQSKEAKKIARKKY</sequence>
<keyword evidence="1" id="KW-0378">Hydrolase</keyword>
<dbReference type="GO" id="GO:0008800">
    <property type="term" value="F:beta-lactamase activity"/>
    <property type="evidence" value="ECO:0007669"/>
    <property type="project" value="UniProtKB-EC"/>
</dbReference>
<name>A0A379W9A4_SALET</name>
<gene>
    <name evidence="1" type="primary">hcpC_2</name>
    <name evidence="1" type="ORF">NCTC8258_03132</name>
</gene>